<dbReference type="SUPFAM" id="SSF50494">
    <property type="entry name" value="Trypsin-like serine proteases"/>
    <property type="match status" value="1"/>
</dbReference>
<evidence type="ECO:0000256" key="7">
    <source>
        <dbReference type="ARBA" id="ARBA00022729"/>
    </source>
</evidence>
<protein>
    <recommendedName>
        <fullName evidence="5">Probable periplasmic serine endoprotease DegP-like</fullName>
        <ecNumber evidence="4">3.4.21.107</ecNumber>
    </recommendedName>
    <alternativeName>
        <fullName evidence="13">Protease Do</fullName>
    </alternativeName>
</protein>
<comment type="caution">
    <text evidence="18">The sequence shown here is derived from an EMBL/GenBank/DDBJ whole genome shotgun (WGS) entry which is preliminary data.</text>
</comment>
<dbReference type="NCBIfam" id="TIGR02037">
    <property type="entry name" value="degP_htrA_DO"/>
    <property type="match status" value="1"/>
</dbReference>
<keyword evidence="6 18" id="KW-0645">Protease</keyword>
<accession>A0A4S3MQ08</accession>
<dbReference type="PROSITE" id="PS50106">
    <property type="entry name" value="PDZ"/>
    <property type="match status" value="1"/>
</dbReference>
<keyword evidence="10" id="KW-0378">Hydrolase</keyword>
<evidence type="ECO:0000256" key="16">
    <source>
        <dbReference type="SAM" id="MobiDB-lite"/>
    </source>
</evidence>
<feature type="active site" description="Charge relay system" evidence="14">
    <location>
        <position position="202"/>
    </location>
</feature>
<evidence type="ECO:0000259" key="17">
    <source>
        <dbReference type="PROSITE" id="PS50106"/>
    </source>
</evidence>
<dbReference type="EC" id="3.4.21.107" evidence="4"/>
<keyword evidence="7" id="KW-0732">Signal</keyword>
<dbReference type="AlphaFoldDB" id="A0A4S3MQ08"/>
<evidence type="ECO:0000256" key="3">
    <source>
        <dbReference type="ARBA" id="ARBA00010541"/>
    </source>
</evidence>
<dbReference type="GO" id="GO:0004252">
    <property type="term" value="F:serine-type endopeptidase activity"/>
    <property type="evidence" value="ECO:0007669"/>
    <property type="project" value="InterPro"/>
</dbReference>
<feature type="compositionally biased region" description="Low complexity" evidence="16">
    <location>
        <begin position="427"/>
        <end position="440"/>
    </location>
</feature>
<feature type="region of interest" description="Disordered" evidence="16">
    <location>
        <begin position="421"/>
        <end position="440"/>
    </location>
</feature>
<feature type="active site" description="Charge relay system" evidence="14">
    <location>
        <position position="275"/>
    </location>
</feature>
<gene>
    <name evidence="18" type="ORF">E7811_02275</name>
</gene>
<evidence type="ECO:0000256" key="4">
    <source>
        <dbReference type="ARBA" id="ARBA00013035"/>
    </source>
</evidence>
<evidence type="ECO:0000256" key="2">
    <source>
        <dbReference type="ARBA" id="ARBA00004418"/>
    </source>
</evidence>
<dbReference type="GO" id="GO:0006508">
    <property type="term" value="P:proteolysis"/>
    <property type="evidence" value="ECO:0007669"/>
    <property type="project" value="UniProtKB-KW"/>
</dbReference>
<dbReference type="PANTHER" id="PTHR22939">
    <property type="entry name" value="SERINE PROTEASE FAMILY S1C HTRA-RELATED"/>
    <property type="match status" value="1"/>
</dbReference>
<evidence type="ECO:0000256" key="13">
    <source>
        <dbReference type="ARBA" id="ARBA00032850"/>
    </source>
</evidence>
<keyword evidence="8" id="KW-0677">Repeat</keyword>
<feature type="binding site" evidence="15">
    <location>
        <begin position="273"/>
        <end position="275"/>
    </location>
    <ligand>
        <name>substrate</name>
    </ligand>
</feature>
<name>A0A4S3MQ08_9RHOB</name>
<evidence type="ECO:0000256" key="9">
    <source>
        <dbReference type="ARBA" id="ARBA00022764"/>
    </source>
</evidence>
<keyword evidence="19" id="KW-1185">Reference proteome</keyword>
<evidence type="ECO:0000256" key="15">
    <source>
        <dbReference type="PIRSR" id="PIRSR611782-2"/>
    </source>
</evidence>
<dbReference type="Proteomes" id="UP000309450">
    <property type="component" value="Unassembled WGS sequence"/>
</dbReference>
<dbReference type="CDD" id="cd10839">
    <property type="entry name" value="cpPDZ1_DegP-like"/>
    <property type="match status" value="1"/>
</dbReference>
<dbReference type="PANTHER" id="PTHR22939:SF130">
    <property type="entry name" value="PERIPLASMIC SERINE ENDOPROTEASE DEGP-LIKE-RELATED"/>
    <property type="match status" value="1"/>
</dbReference>
<evidence type="ECO:0000256" key="12">
    <source>
        <dbReference type="ARBA" id="ARBA00023016"/>
    </source>
</evidence>
<organism evidence="18 19">
    <name type="scientific">Aliigemmobacter aestuarii</name>
    <dbReference type="NCBI Taxonomy" id="1445661"/>
    <lineage>
        <taxon>Bacteria</taxon>
        <taxon>Pseudomonadati</taxon>
        <taxon>Pseudomonadota</taxon>
        <taxon>Alphaproteobacteria</taxon>
        <taxon>Rhodobacterales</taxon>
        <taxon>Paracoccaceae</taxon>
        <taxon>Aliigemmobacter</taxon>
    </lineage>
</organism>
<dbReference type="Pfam" id="PF13365">
    <property type="entry name" value="Trypsin_2"/>
    <property type="match status" value="1"/>
</dbReference>
<comment type="similarity">
    <text evidence="3">Belongs to the peptidase S1C family.</text>
</comment>
<keyword evidence="11" id="KW-0720">Serine protease</keyword>
<dbReference type="Gene3D" id="2.30.42.60">
    <property type="match status" value="1"/>
</dbReference>
<dbReference type="InterPro" id="IPR001478">
    <property type="entry name" value="PDZ"/>
</dbReference>
<dbReference type="InterPro" id="IPR009003">
    <property type="entry name" value="Peptidase_S1_PA"/>
</dbReference>
<evidence type="ECO:0000256" key="5">
    <source>
        <dbReference type="ARBA" id="ARBA00013958"/>
    </source>
</evidence>
<evidence type="ECO:0000256" key="1">
    <source>
        <dbReference type="ARBA" id="ARBA00001772"/>
    </source>
</evidence>
<evidence type="ECO:0000256" key="14">
    <source>
        <dbReference type="PIRSR" id="PIRSR611782-1"/>
    </source>
</evidence>
<proteinExistence type="inferred from homology"/>
<evidence type="ECO:0000256" key="8">
    <source>
        <dbReference type="ARBA" id="ARBA00022737"/>
    </source>
</evidence>
<keyword evidence="12" id="KW-0346">Stress response</keyword>
<feature type="binding site" evidence="15">
    <location>
        <position position="202"/>
    </location>
    <ligand>
        <name>substrate</name>
    </ligand>
</feature>
<dbReference type="SMART" id="SM00228">
    <property type="entry name" value="PDZ"/>
    <property type="match status" value="2"/>
</dbReference>
<comment type="catalytic activity">
    <reaction evidence="1">
        <text>Acts on substrates that are at least partially unfolded. The cleavage site P1 residue is normally between a pair of hydrophobic residues, such as Val-|-Val.</text>
        <dbReference type="EC" id="3.4.21.107"/>
    </reaction>
</comment>
<dbReference type="InterPro" id="IPR011782">
    <property type="entry name" value="Pept_S1C_Do"/>
</dbReference>
<dbReference type="GO" id="GO:0042597">
    <property type="term" value="C:periplasmic space"/>
    <property type="evidence" value="ECO:0007669"/>
    <property type="project" value="UniProtKB-SubCell"/>
</dbReference>
<reference evidence="18 19" key="1">
    <citation type="submission" date="2019-04" db="EMBL/GenBank/DDBJ databases">
        <title>Draft genome sequence of Gemmobacter aestuarii sp. nov.</title>
        <authorList>
            <person name="Hameed A."/>
            <person name="Lin S.-Y."/>
            <person name="Shahina M."/>
            <person name="Lai W.-A."/>
            <person name="Young C.-C."/>
        </authorList>
    </citation>
    <scope>NUCLEOTIDE SEQUENCE [LARGE SCALE GENOMIC DNA]</scope>
    <source>
        <strain evidence="18 19">CC-PW-75</strain>
    </source>
</reference>
<evidence type="ECO:0000256" key="6">
    <source>
        <dbReference type="ARBA" id="ARBA00022670"/>
    </source>
</evidence>
<evidence type="ECO:0000313" key="19">
    <source>
        <dbReference type="Proteomes" id="UP000309450"/>
    </source>
</evidence>
<dbReference type="EMBL" id="SSND01000001">
    <property type="protein sequence ID" value="THD84586.1"/>
    <property type="molecule type" value="Genomic_DNA"/>
</dbReference>
<dbReference type="Gene3D" id="2.30.42.10">
    <property type="match status" value="1"/>
</dbReference>
<dbReference type="OrthoDB" id="9758917at2"/>
<dbReference type="Pfam" id="PF13180">
    <property type="entry name" value="PDZ_2"/>
    <property type="match status" value="1"/>
</dbReference>
<comment type="subcellular location">
    <subcellularLocation>
        <location evidence="2">Periplasm</location>
    </subcellularLocation>
</comment>
<feature type="domain" description="PDZ" evidence="17">
    <location>
        <begin position="319"/>
        <end position="404"/>
    </location>
</feature>
<dbReference type="Gene3D" id="2.40.10.120">
    <property type="match status" value="1"/>
</dbReference>
<feature type="binding site" evidence="15">
    <location>
        <position position="172"/>
    </location>
    <ligand>
        <name>substrate</name>
    </ligand>
</feature>
<evidence type="ECO:0000313" key="18">
    <source>
        <dbReference type="EMBL" id="THD84586.1"/>
    </source>
</evidence>
<dbReference type="InterPro" id="IPR001940">
    <property type="entry name" value="Peptidase_S1C"/>
</dbReference>
<evidence type="ECO:0000256" key="11">
    <source>
        <dbReference type="ARBA" id="ARBA00022825"/>
    </source>
</evidence>
<dbReference type="SUPFAM" id="SSF50156">
    <property type="entry name" value="PDZ domain-like"/>
    <property type="match status" value="2"/>
</dbReference>
<dbReference type="PRINTS" id="PR00834">
    <property type="entry name" value="PROTEASES2C"/>
</dbReference>
<sequence length="540" mass="56694">MKHLAPLDHKRLSGRDRVCIAICSAYLLSCGRAGDAGATEWKPKRSLAVNSLAISRTEAPMRARISGLFAALALGLALALGQAGAAGARGAPESFADLADQISPSVVNITTSSVVSAPTGNMPQVPPGSPFEDFFRDFMDRDGQGNRGPRRSEALGSGFVISEDGYIVTNNHVIEGADEIEVEFFSGNRLKATIIGTDPKTDIALLKVESETPLPFVSFGNSDLMRVGDWVVAMGNPLGQGFSVSAGIVSARNRALSGTYDDYIQTDAAINRGNSGGPLFNMDGQVIGVNTAILSPNGGSIGIGFSMASNVVTKVVDQLRQFGETRRGWLGVRIQDVTPDVAEAIGLEAAKGALITDVPDGPAKDAGMQAGDVIVNFDGQDVADTRDLVRRVADAPVGEAVRVVVMREGKTETLMVTLGRREEAEAGETAEAGAPDAPAEPAEAQVLGMTVVPVTDDMRDGLGLPPGSEGLAVTEVDVTTEAYTKGLREGDVITEAGQQKVARIQDLEDRIAEAKDAGRKSILLLVRRQGDPRFVALSVE</sequence>
<dbReference type="InterPro" id="IPR036034">
    <property type="entry name" value="PDZ_sf"/>
</dbReference>
<evidence type="ECO:0000256" key="10">
    <source>
        <dbReference type="ARBA" id="ARBA00022801"/>
    </source>
</evidence>
<keyword evidence="9" id="KW-0574">Periplasm</keyword>
<feature type="active site" description="Charge relay system" evidence="14">
    <location>
        <position position="172"/>
    </location>
</feature>